<name>A0ABQ3W4J4_9LACO</name>
<dbReference type="EMBL" id="BOCI01000301">
    <property type="protein sequence ID" value="GHW01448.1"/>
    <property type="molecule type" value="Genomic_DNA"/>
</dbReference>
<dbReference type="Proteomes" id="UP000616547">
    <property type="component" value="Unassembled WGS sequence"/>
</dbReference>
<reference evidence="3" key="1">
    <citation type="submission" date="2021-01" db="EMBL/GenBank/DDBJ databases">
        <title>Draft genome sequence of Nasalis larvatus strain YZ03.</title>
        <authorList>
            <person name="Suzuki-Hashido N."/>
            <person name="Tsuchida S."/>
            <person name="Hayakawa T."/>
        </authorList>
    </citation>
    <scope>NUCLEOTIDE SEQUENCE [LARGE SCALE GENOMIC DNA]</scope>
    <source>
        <strain evidence="3">YZ03</strain>
    </source>
</reference>
<accession>A0ABQ3W4J4</accession>
<organism evidence="2 3">
    <name type="scientific">Lactobacillus nasalidis</name>
    <dbReference type="NCBI Taxonomy" id="2797258"/>
    <lineage>
        <taxon>Bacteria</taxon>
        <taxon>Bacillati</taxon>
        <taxon>Bacillota</taxon>
        <taxon>Bacilli</taxon>
        <taxon>Lactobacillales</taxon>
        <taxon>Lactobacillaceae</taxon>
        <taxon>Lactobacillus</taxon>
    </lineage>
</organism>
<dbReference type="InterPro" id="IPR007499">
    <property type="entry name" value="ERF_bacteria_virus"/>
</dbReference>
<evidence type="ECO:0000313" key="2">
    <source>
        <dbReference type="EMBL" id="GHW01448.1"/>
    </source>
</evidence>
<gene>
    <name evidence="2" type="ORF">lacNasYZ03_11350</name>
</gene>
<evidence type="ECO:0008006" key="4">
    <source>
        <dbReference type="Google" id="ProtNLM"/>
    </source>
</evidence>
<proteinExistence type="predicted"/>
<dbReference type="RefSeq" id="WP_201331895.1">
    <property type="nucleotide sequence ID" value="NZ_BOCG01000451.1"/>
</dbReference>
<keyword evidence="3" id="KW-1185">Reference proteome</keyword>
<sequence>MTEKKVPTITLIQSEMKVGKSKDNDFGHYKYRSATDIYEAAKPLLVKYGAKLHVDEEIKEIVGRAMTVATATYTDDEGSVVVHGYAELSMHKGMSPEQCMGTASSYAVKYALLKLFLLDDSTDADSLDNTDDRNSQPIRPIKRQTPEQKRLRAEATAKFEAKQATKQEAAGVIVDANGTTLLQLYAEAMQAGKGSPKSQELDAWAHQSAQNMALVQRVQATGAWK</sequence>
<evidence type="ECO:0000313" key="3">
    <source>
        <dbReference type="Proteomes" id="UP000616547"/>
    </source>
</evidence>
<feature type="region of interest" description="Disordered" evidence="1">
    <location>
        <begin position="124"/>
        <end position="148"/>
    </location>
</feature>
<protein>
    <recommendedName>
        <fullName evidence="4">Single-stranded DNA-binding protein</fullName>
    </recommendedName>
</protein>
<dbReference type="Pfam" id="PF04404">
    <property type="entry name" value="ERF"/>
    <property type="match status" value="1"/>
</dbReference>
<evidence type="ECO:0000256" key="1">
    <source>
        <dbReference type="SAM" id="MobiDB-lite"/>
    </source>
</evidence>
<comment type="caution">
    <text evidence="2">The sequence shown here is derived from an EMBL/GenBank/DDBJ whole genome shotgun (WGS) entry which is preliminary data.</text>
</comment>